<dbReference type="Proteomes" id="UP000178656">
    <property type="component" value="Unassembled WGS sequence"/>
</dbReference>
<protein>
    <recommendedName>
        <fullName evidence="3">Curculin domain protein (Mannose-binding) lectin</fullName>
    </recommendedName>
</protein>
<reference evidence="1 2" key="1">
    <citation type="journal article" date="2016" name="Nat. Commun.">
        <title>Thousands of microbial genomes shed light on interconnected biogeochemical processes in an aquifer system.</title>
        <authorList>
            <person name="Anantharaman K."/>
            <person name="Brown C.T."/>
            <person name="Hug L.A."/>
            <person name="Sharon I."/>
            <person name="Castelle C.J."/>
            <person name="Probst A.J."/>
            <person name="Thomas B.C."/>
            <person name="Singh A."/>
            <person name="Wilkins M.J."/>
            <person name="Karaoz U."/>
            <person name="Brodie E.L."/>
            <person name="Williams K.H."/>
            <person name="Hubbard S.S."/>
            <person name="Banfield J.F."/>
        </authorList>
    </citation>
    <scope>NUCLEOTIDE SEQUENCE [LARGE SCALE GENOMIC DNA]</scope>
</reference>
<accession>A0A1F5TDE2</accession>
<evidence type="ECO:0008006" key="3">
    <source>
        <dbReference type="Google" id="ProtNLM"/>
    </source>
</evidence>
<comment type="caution">
    <text evidence="1">The sequence shown here is derived from an EMBL/GenBank/DDBJ whole genome shotgun (WGS) entry which is preliminary data.</text>
</comment>
<dbReference type="AlphaFoldDB" id="A0A1F5TDE2"/>
<sequence length="456" mass="51709">MKIKNFQIWLVLVLTLVLLFPKGGVLAAEFDNGYIISDNDLTDADAMSLGEIKSFLNKMNSTLQNYFAADRAGIVREAAEIIWRASLNNSINPKFLLALIQREQSLIEDQTPTQKQYDWACGYGVCDACDPDDPALDKFQGFGKQVEGAAESNRWYIENAYNGWLKRPGKTYKIDNKDVTIKNQATANLYNYTPHIKGNHNFWLIWQEWFTQNYPDGSLLQAQGEKGVWLIKGGQRRPFQSKGALMSRYNIKNIISVSKAELDKYEIGASIKFPNYSLLITPAEKVYLLDGDALRLIESKEVARAIGFNPEEYQQIDTEDVLNYEFGEPITLASAYPLGVLLQNNKTGAVFFVREGKKYPVMSKDILQVNFPKQKIMAVKPEELDQYVDAEPVKIREGELVKIDGQSAVYAVSDGKIRPFVTGMVFEKLGYKWENVRTVHWKSLSNLYLGADIDLK</sequence>
<evidence type="ECO:0000313" key="1">
    <source>
        <dbReference type="EMBL" id="OGF36783.1"/>
    </source>
</evidence>
<name>A0A1F5TDE2_9BACT</name>
<proteinExistence type="predicted"/>
<gene>
    <name evidence="1" type="ORF">A2482_00195</name>
</gene>
<evidence type="ECO:0000313" key="2">
    <source>
        <dbReference type="Proteomes" id="UP000178656"/>
    </source>
</evidence>
<dbReference type="EMBL" id="MFGM01000029">
    <property type="protein sequence ID" value="OGF36783.1"/>
    <property type="molecule type" value="Genomic_DNA"/>
</dbReference>
<organism evidence="1 2">
    <name type="scientific">Candidatus Falkowbacteria bacterium RIFOXYC2_FULL_48_21</name>
    <dbReference type="NCBI Taxonomy" id="1798005"/>
    <lineage>
        <taxon>Bacteria</taxon>
        <taxon>Candidatus Falkowiibacteriota</taxon>
    </lineage>
</organism>